<feature type="domain" description="Xylanolytic transcriptional activator regulatory" evidence="6">
    <location>
        <begin position="336"/>
        <end position="411"/>
    </location>
</feature>
<gene>
    <name evidence="7" type="ORF">FBEOM_8024</name>
</gene>
<feature type="region of interest" description="Disordered" evidence="5">
    <location>
        <begin position="1"/>
        <end position="20"/>
    </location>
</feature>
<keyword evidence="3" id="KW-0804">Transcription</keyword>
<dbReference type="GO" id="GO:0006351">
    <property type="term" value="P:DNA-templated transcription"/>
    <property type="evidence" value="ECO:0007669"/>
    <property type="project" value="InterPro"/>
</dbReference>
<accession>A0A9P5DWJ6</accession>
<dbReference type="Pfam" id="PF04082">
    <property type="entry name" value="Fungal_trans"/>
    <property type="match status" value="1"/>
</dbReference>
<dbReference type="GO" id="GO:0000981">
    <property type="term" value="F:DNA-binding transcription factor activity, RNA polymerase II-specific"/>
    <property type="evidence" value="ECO:0007669"/>
    <property type="project" value="InterPro"/>
</dbReference>
<evidence type="ECO:0000259" key="6">
    <source>
        <dbReference type="SMART" id="SM00906"/>
    </source>
</evidence>
<protein>
    <recommendedName>
        <fullName evidence="6">Xylanolytic transcriptional activator regulatory domain-containing protein</fullName>
    </recommendedName>
</protein>
<keyword evidence="4" id="KW-0539">Nucleus</keyword>
<dbReference type="InterPro" id="IPR051127">
    <property type="entry name" value="Fungal_SecMet_Regulators"/>
</dbReference>
<dbReference type="Proteomes" id="UP000730481">
    <property type="component" value="Unassembled WGS sequence"/>
</dbReference>
<feature type="compositionally biased region" description="Polar residues" evidence="5">
    <location>
        <begin position="88"/>
        <end position="99"/>
    </location>
</feature>
<evidence type="ECO:0000313" key="7">
    <source>
        <dbReference type="EMBL" id="KAF4338125.1"/>
    </source>
</evidence>
<dbReference type="PANTHER" id="PTHR47424">
    <property type="entry name" value="REGULATORY PROTEIN GAL4"/>
    <property type="match status" value="1"/>
</dbReference>
<evidence type="ECO:0000256" key="5">
    <source>
        <dbReference type="SAM" id="MobiDB-lite"/>
    </source>
</evidence>
<dbReference type="SUPFAM" id="SSF57701">
    <property type="entry name" value="Zn2/Cys6 DNA-binding domain"/>
    <property type="match status" value="1"/>
</dbReference>
<reference evidence="7" key="2">
    <citation type="submission" date="2020-02" db="EMBL/GenBank/DDBJ databases">
        <title>Identification and distribution of gene clusters putatively required for synthesis of sphingolipid metabolism inhibitors in phylogenetically diverse species of the filamentous fungus Fusarium.</title>
        <authorList>
            <person name="Kim H.-S."/>
            <person name="Busman M."/>
            <person name="Brown D.W."/>
            <person name="Divon H."/>
            <person name="Uhlig S."/>
            <person name="Proctor R.H."/>
        </authorList>
    </citation>
    <scope>NUCLEOTIDE SEQUENCE</scope>
    <source>
        <strain evidence="7">NRRL 25174</strain>
    </source>
</reference>
<dbReference type="GO" id="GO:0008270">
    <property type="term" value="F:zinc ion binding"/>
    <property type="evidence" value="ECO:0007669"/>
    <property type="project" value="InterPro"/>
</dbReference>
<dbReference type="EMBL" id="PVQB02000367">
    <property type="protein sequence ID" value="KAF4338125.1"/>
    <property type="molecule type" value="Genomic_DNA"/>
</dbReference>
<dbReference type="SMART" id="SM00906">
    <property type="entry name" value="Fungal_trans"/>
    <property type="match status" value="1"/>
</dbReference>
<proteinExistence type="predicted"/>
<dbReference type="InterPro" id="IPR007219">
    <property type="entry name" value="XnlR_reg_dom"/>
</dbReference>
<evidence type="ECO:0000256" key="1">
    <source>
        <dbReference type="ARBA" id="ARBA00022723"/>
    </source>
</evidence>
<dbReference type="Gene3D" id="4.10.240.10">
    <property type="entry name" value="Zn(2)-C6 fungal-type DNA-binding domain"/>
    <property type="match status" value="1"/>
</dbReference>
<organism evidence="7 8">
    <name type="scientific">Fusarium beomiforme</name>
    <dbReference type="NCBI Taxonomy" id="44412"/>
    <lineage>
        <taxon>Eukaryota</taxon>
        <taxon>Fungi</taxon>
        <taxon>Dikarya</taxon>
        <taxon>Ascomycota</taxon>
        <taxon>Pezizomycotina</taxon>
        <taxon>Sordariomycetes</taxon>
        <taxon>Hypocreomycetidae</taxon>
        <taxon>Hypocreales</taxon>
        <taxon>Nectriaceae</taxon>
        <taxon>Fusarium</taxon>
        <taxon>Fusarium burgessii species complex</taxon>
    </lineage>
</organism>
<evidence type="ECO:0000256" key="3">
    <source>
        <dbReference type="ARBA" id="ARBA00023163"/>
    </source>
</evidence>
<dbReference type="GO" id="GO:0005634">
    <property type="term" value="C:nucleus"/>
    <property type="evidence" value="ECO:0007669"/>
    <property type="project" value="TreeGrafter"/>
</dbReference>
<keyword evidence="1" id="KW-0479">Metal-binding</keyword>
<dbReference type="CDD" id="cd12148">
    <property type="entry name" value="fungal_TF_MHR"/>
    <property type="match status" value="1"/>
</dbReference>
<dbReference type="InterPro" id="IPR001138">
    <property type="entry name" value="Zn2Cys6_DnaBD"/>
</dbReference>
<sequence length="733" mass="81510">MEPPRRLDDAGSTNRQSGAKRLKIDVACDNCRAKKIKCDGHRPPIAAPFTAAQNGRPASQAPVLPAQRQGSSPSMANPPVPILPAVNSFDSQPRRSLTNPALPPPPPPPQRHSPAISTPGSGRRPESHSGQRNVGASVCSNSPSAVDSMTAVIDEGTSTEEFFGKSSAGSFTAQIKKAIDARLGKPTSSSDNASNTSRSAGVMGPASVSSPNFSYVLPPRRQADHLIELYWFYVDPLYPFLDRKRWTRAYNAIFSGTTMDLNERVFVATLNVILALSTQLVESHSLEQREQSSETYFKRAQELLPMSSWEPGSLELVQCLLVTSQYLQSTYNPHQTWMVIGSAIRMAQGLGLHLPETSANRSDPGERQLLRRIWYGCVLMDRMVSVTHGRPAMISQHPAKNVPLPAEASNTRDGLQNLEYYSFFVRSVRLYEIIHKTMIAFYDGSQSTRPKEKDSDFNFEGLDGEDEDLDRVVQLDRCISRWQAKLPDHLRWELLESNKDEIARRQAVILRIRFLHARILLLRPVLSRFCLTQSPQDKKPMDDNLQARVVQQGAMFCVTTAQNMITTLVKHQNLDGTVGLLPAWWYRVYYIYSAATVLIAAKLRPGVFSAVEIGKSWGQAISVLKAHEQFGQSPRRCVAALHILSSKILQATPRGSPGRETTNNSRLGEGNQLGVAQQIIPNVEIPDLVQQLAQEFETPIPDFNPQELAAFNLDVNDMSWLNDIQGVWELLNE</sequence>
<feature type="compositionally biased region" description="Polar residues" evidence="5">
    <location>
        <begin position="130"/>
        <end position="144"/>
    </location>
</feature>
<keyword evidence="8" id="KW-1185">Reference proteome</keyword>
<keyword evidence="2" id="KW-0805">Transcription regulation</keyword>
<feature type="compositionally biased region" description="Low complexity" evidence="5">
    <location>
        <begin position="187"/>
        <end position="200"/>
    </location>
</feature>
<evidence type="ECO:0000256" key="4">
    <source>
        <dbReference type="ARBA" id="ARBA00023242"/>
    </source>
</evidence>
<feature type="compositionally biased region" description="Pro residues" evidence="5">
    <location>
        <begin position="101"/>
        <end position="111"/>
    </location>
</feature>
<dbReference type="PANTHER" id="PTHR47424:SF4">
    <property type="entry name" value="ZN(II)2CYS6 TRANSCRIPTION FACTOR (EUROFUNG)"/>
    <property type="match status" value="1"/>
</dbReference>
<dbReference type="GO" id="GO:0000435">
    <property type="term" value="P:positive regulation of transcription from RNA polymerase II promoter by galactose"/>
    <property type="evidence" value="ECO:0007669"/>
    <property type="project" value="TreeGrafter"/>
</dbReference>
<reference evidence="7" key="1">
    <citation type="journal article" date="2017" name="Mycologia">
        <title>Fusarium algeriense, sp. nov., a novel toxigenic crown rot pathogen of durum wheat from Algeria is nested in the Fusarium burgessii species complex.</title>
        <authorList>
            <person name="Laraba I."/>
            <person name="Keddad A."/>
            <person name="Boureghda H."/>
            <person name="Abdallah N."/>
            <person name="Vaughan M.M."/>
            <person name="Proctor R.H."/>
            <person name="Busman M."/>
            <person name="O'Donnell K."/>
        </authorList>
    </citation>
    <scope>NUCLEOTIDE SEQUENCE</scope>
    <source>
        <strain evidence="7">NRRL 25174</strain>
    </source>
</reference>
<comment type="caution">
    <text evidence="7">The sequence shown here is derived from an EMBL/GenBank/DDBJ whole genome shotgun (WGS) entry which is preliminary data.</text>
</comment>
<evidence type="ECO:0000313" key="8">
    <source>
        <dbReference type="Proteomes" id="UP000730481"/>
    </source>
</evidence>
<feature type="region of interest" description="Disordered" evidence="5">
    <location>
        <begin position="37"/>
        <end position="144"/>
    </location>
</feature>
<dbReference type="OrthoDB" id="424974at2759"/>
<feature type="region of interest" description="Disordered" evidence="5">
    <location>
        <begin position="182"/>
        <end position="205"/>
    </location>
</feature>
<dbReference type="CDD" id="cd00067">
    <property type="entry name" value="GAL4"/>
    <property type="match status" value="1"/>
</dbReference>
<evidence type="ECO:0000256" key="2">
    <source>
        <dbReference type="ARBA" id="ARBA00023015"/>
    </source>
</evidence>
<dbReference type="AlphaFoldDB" id="A0A9P5DWJ6"/>
<dbReference type="Pfam" id="PF00172">
    <property type="entry name" value="Zn_clus"/>
    <property type="match status" value="1"/>
</dbReference>
<name>A0A9P5DWJ6_9HYPO</name>
<dbReference type="InterPro" id="IPR036864">
    <property type="entry name" value="Zn2-C6_fun-type_DNA-bd_sf"/>
</dbReference>
<dbReference type="GO" id="GO:0000978">
    <property type="term" value="F:RNA polymerase II cis-regulatory region sequence-specific DNA binding"/>
    <property type="evidence" value="ECO:0007669"/>
    <property type="project" value="TreeGrafter"/>
</dbReference>